<sequence>MIPKLSPRKCLLVHCCNERPNQELYTLILDGNDSFHQLKTFDFPLTSRSSDFFSVVGSCNGLICLSDDGQGGNMDDIYLWNPSIRKSVALPRYNVRVESHGPAMQCLGFGFDSVTDDFKVVRVVHVYEGEGCYWVPPEVEIYTLKTGNWRCISDKALPAMISKRYRQAYVNGAAHWMAYSQATQAAEFQPTILSFDMSGEVFNEILVPDSMDHGGFLLKSMILVVFKESLSLIEQCDCDCDCDYYPRCTMCHVKKREEEDRGTGWLSYLP</sequence>
<proteinExistence type="predicted"/>
<gene>
    <name evidence="1" type="ORF">Vadar_007198</name>
</gene>
<name>A0ACB7YLY3_9ERIC</name>
<evidence type="ECO:0000313" key="2">
    <source>
        <dbReference type="Proteomes" id="UP000828048"/>
    </source>
</evidence>
<dbReference type="EMBL" id="CM037161">
    <property type="protein sequence ID" value="KAH7853839.1"/>
    <property type="molecule type" value="Genomic_DNA"/>
</dbReference>
<comment type="caution">
    <text evidence="1">The sequence shown here is derived from an EMBL/GenBank/DDBJ whole genome shotgun (WGS) entry which is preliminary data.</text>
</comment>
<protein>
    <submittedName>
        <fullName evidence="1">Uncharacterized protein</fullName>
    </submittedName>
</protein>
<organism evidence="1 2">
    <name type="scientific">Vaccinium darrowii</name>
    <dbReference type="NCBI Taxonomy" id="229202"/>
    <lineage>
        <taxon>Eukaryota</taxon>
        <taxon>Viridiplantae</taxon>
        <taxon>Streptophyta</taxon>
        <taxon>Embryophyta</taxon>
        <taxon>Tracheophyta</taxon>
        <taxon>Spermatophyta</taxon>
        <taxon>Magnoliopsida</taxon>
        <taxon>eudicotyledons</taxon>
        <taxon>Gunneridae</taxon>
        <taxon>Pentapetalae</taxon>
        <taxon>asterids</taxon>
        <taxon>Ericales</taxon>
        <taxon>Ericaceae</taxon>
        <taxon>Vaccinioideae</taxon>
        <taxon>Vaccinieae</taxon>
        <taxon>Vaccinium</taxon>
    </lineage>
</organism>
<evidence type="ECO:0000313" key="1">
    <source>
        <dbReference type="EMBL" id="KAH7853839.1"/>
    </source>
</evidence>
<keyword evidence="2" id="KW-1185">Reference proteome</keyword>
<reference evidence="1 2" key="1">
    <citation type="journal article" date="2021" name="Hortic Res">
        <title>High-quality reference genome and annotation aids understanding of berry development for evergreen blueberry (Vaccinium darrowii).</title>
        <authorList>
            <person name="Yu J."/>
            <person name="Hulse-Kemp A.M."/>
            <person name="Babiker E."/>
            <person name="Staton M."/>
        </authorList>
    </citation>
    <scope>NUCLEOTIDE SEQUENCE [LARGE SCALE GENOMIC DNA]</scope>
    <source>
        <strain evidence="2">cv. NJ 8807/NJ 8810</strain>
        <tissue evidence="1">Young leaf</tissue>
    </source>
</reference>
<accession>A0ACB7YLY3</accession>
<dbReference type="Proteomes" id="UP000828048">
    <property type="component" value="Chromosome 11"/>
</dbReference>